<feature type="domain" description="Repressor Rok winged helix" evidence="1">
    <location>
        <begin position="96"/>
        <end position="143"/>
    </location>
</feature>
<evidence type="ECO:0000313" key="3">
    <source>
        <dbReference type="Proteomes" id="UP001256827"/>
    </source>
</evidence>
<name>A0ABY9TD92_BREBE</name>
<accession>A0ABY9TD92</accession>
<evidence type="ECO:0000313" key="2">
    <source>
        <dbReference type="EMBL" id="WNC17884.1"/>
    </source>
</evidence>
<proteinExistence type="predicted"/>
<keyword evidence="2" id="KW-0614">Plasmid</keyword>
<protein>
    <recommendedName>
        <fullName evidence="1">Repressor Rok winged helix domain-containing protein</fullName>
    </recommendedName>
</protein>
<geneLocation type="plasmid" evidence="2 3">
    <name>pBbsI</name>
</geneLocation>
<dbReference type="InterPro" id="IPR056984">
    <property type="entry name" value="WH_Rok"/>
</dbReference>
<dbReference type="EMBL" id="CP134052">
    <property type="protein sequence ID" value="WNC17884.1"/>
    <property type="molecule type" value="Genomic_DNA"/>
</dbReference>
<dbReference type="Proteomes" id="UP001256827">
    <property type="component" value="Plasmid pBbsI"/>
</dbReference>
<organism evidence="2 3">
    <name type="scientific">Brevibacillus brevis</name>
    <name type="common">Bacillus brevis</name>
    <dbReference type="NCBI Taxonomy" id="1393"/>
    <lineage>
        <taxon>Bacteria</taxon>
        <taxon>Bacillati</taxon>
        <taxon>Bacillota</taxon>
        <taxon>Bacilli</taxon>
        <taxon>Bacillales</taxon>
        <taxon>Paenibacillaceae</taxon>
        <taxon>Brevibacillus</taxon>
    </lineage>
</organism>
<gene>
    <name evidence="2" type="ORF">RGB73_30410</name>
</gene>
<dbReference type="Pfam" id="PF23159">
    <property type="entry name" value="WHD_Rok"/>
    <property type="match status" value="1"/>
</dbReference>
<dbReference type="RefSeq" id="WP_310774688.1">
    <property type="nucleotide sequence ID" value="NZ_CP134052.1"/>
</dbReference>
<evidence type="ECO:0000259" key="1">
    <source>
        <dbReference type="Pfam" id="PF23159"/>
    </source>
</evidence>
<keyword evidence="3" id="KW-1185">Reference proteome</keyword>
<reference evidence="2 3" key="1">
    <citation type="submission" date="2023-09" db="EMBL/GenBank/DDBJ databases">
        <title>Complete Genome and Methylome dissection of Bacillus brevis NEB573 original source of BbsI restriction endonuclease.</title>
        <authorList>
            <person name="Fomenkov A."/>
            <person name="Roberts R.D."/>
        </authorList>
    </citation>
    <scope>NUCLEOTIDE SEQUENCE [LARGE SCALE GENOMIC DNA]</scope>
    <source>
        <strain evidence="2 3">NEB573</strain>
        <plasmid evidence="2 3">pBbsI</plasmid>
    </source>
</reference>
<sequence length="151" mass="17835">MLKELEALQESLKAAIERRVVLRRDYVDMDKQIGQEIKGYLSRIREIEESMLTDIKGQETIDSEIVSMDHNSSVDREDQRNRKSRYDYQQDVVPKVIQILRENGSKLKAKDIFPILKDKYDMEFSNRTITMNRVMALSPEITKEEGYYLLK</sequence>